<evidence type="ECO:0000256" key="3">
    <source>
        <dbReference type="ARBA" id="ARBA00022737"/>
    </source>
</evidence>
<dbReference type="PROSITE" id="PS00101">
    <property type="entry name" value="HEXAPEP_TRANSFERASES"/>
    <property type="match status" value="1"/>
</dbReference>
<organism evidence="4 5">
    <name type="scientific">Mycobacterium paraterrae</name>
    <dbReference type="NCBI Taxonomy" id="577492"/>
    <lineage>
        <taxon>Bacteria</taxon>
        <taxon>Bacillati</taxon>
        <taxon>Actinomycetota</taxon>
        <taxon>Actinomycetes</taxon>
        <taxon>Mycobacteriales</taxon>
        <taxon>Mycobacteriaceae</taxon>
        <taxon>Mycobacterium</taxon>
    </lineage>
</organism>
<comment type="similarity">
    <text evidence="1">Belongs to the transferase hexapeptide repeat family.</text>
</comment>
<accession>A0ABY3VMP7</accession>
<evidence type="ECO:0000313" key="5">
    <source>
        <dbReference type="Proteomes" id="UP001055336"/>
    </source>
</evidence>
<dbReference type="Proteomes" id="UP001055336">
    <property type="component" value="Chromosome"/>
</dbReference>
<keyword evidence="3" id="KW-0677">Repeat</keyword>
<dbReference type="RefSeq" id="WP_240262472.1">
    <property type="nucleotide sequence ID" value="NZ_CP092488.2"/>
</dbReference>
<dbReference type="InterPro" id="IPR018357">
    <property type="entry name" value="Hexapep_transf_CS"/>
</dbReference>
<dbReference type="PANTHER" id="PTHR23416">
    <property type="entry name" value="SIALIC ACID SYNTHASE-RELATED"/>
    <property type="match status" value="1"/>
</dbReference>
<dbReference type="PANTHER" id="PTHR23416:SF23">
    <property type="entry name" value="ACETYLTRANSFERASE C18B11.09C-RELATED"/>
    <property type="match status" value="1"/>
</dbReference>
<gene>
    <name evidence="4" type="ORF">MKK62_05230</name>
</gene>
<evidence type="ECO:0000256" key="2">
    <source>
        <dbReference type="ARBA" id="ARBA00022679"/>
    </source>
</evidence>
<proteinExistence type="inferred from homology"/>
<dbReference type="Gene3D" id="2.160.10.10">
    <property type="entry name" value="Hexapeptide repeat proteins"/>
    <property type="match status" value="1"/>
</dbReference>
<evidence type="ECO:0000313" key="4">
    <source>
        <dbReference type="EMBL" id="UMB70711.1"/>
    </source>
</evidence>
<dbReference type="InterPro" id="IPR011004">
    <property type="entry name" value="Trimer_LpxA-like_sf"/>
</dbReference>
<sequence>MTQRIDVVRPVSPSGRFALAEFTGENYSKGRPWPLQLLWMLISRSVVMQWWCPNRLRLAILRAFGARIGAGTLIRHDVKIHWPWKLDIGRDTWIGESAWILNLEPVTIGSNTCISQGVLLCAGSHDRFSPSFEFDNGPIVIGDSVWIATRATILRGVRVADGATVGATALVARDVVEGATVLAPRAAVAS</sequence>
<keyword evidence="2" id="KW-0808">Transferase</keyword>
<keyword evidence="5" id="KW-1185">Reference proteome</keyword>
<reference evidence="4" key="1">
    <citation type="submission" date="2022-08" db="EMBL/GenBank/DDBJ databases">
        <title>Whole genome sequencing of non-tuberculosis mycobacteria type-strains.</title>
        <authorList>
            <person name="Igarashi Y."/>
            <person name="Osugi A."/>
            <person name="Mitarai S."/>
        </authorList>
    </citation>
    <scope>NUCLEOTIDE SEQUENCE</scope>
    <source>
        <strain evidence="4">DSM 45127</strain>
    </source>
</reference>
<dbReference type="InterPro" id="IPR051159">
    <property type="entry name" value="Hexapeptide_acetyltransf"/>
</dbReference>
<protein>
    <submittedName>
        <fullName evidence="4">Colanic acid biosynthesis acetyltransferase</fullName>
    </submittedName>
</protein>
<dbReference type="EMBL" id="CP092488">
    <property type="protein sequence ID" value="UMB70711.1"/>
    <property type="molecule type" value="Genomic_DNA"/>
</dbReference>
<name>A0ABY3VMP7_9MYCO</name>
<dbReference type="SUPFAM" id="SSF51161">
    <property type="entry name" value="Trimeric LpxA-like enzymes"/>
    <property type="match status" value="1"/>
</dbReference>
<evidence type="ECO:0000256" key="1">
    <source>
        <dbReference type="ARBA" id="ARBA00007274"/>
    </source>
</evidence>